<sequence length="70" mass="7283">MFIPKSAKASLLVVEPSVSVKKNSLTMSIAWSVVIPVALTASSTNANASSPFTPNVDKIGVYSTNVSNQS</sequence>
<reference evidence="1" key="1">
    <citation type="submission" date="2019-08" db="EMBL/GenBank/DDBJ databases">
        <authorList>
            <person name="Kucharzyk K."/>
            <person name="Murdoch R.W."/>
            <person name="Higgins S."/>
            <person name="Loffler F."/>
        </authorList>
    </citation>
    <scope>NUCLEOTIDE SEQUENCE</scope>
</reference>
<protein>
    <submittedName>
        <fullName evidence="1">Uncharacterized protein</fullName>
    </submittedName>
</protein>
<accession>A0A645INV4</accession>
<dbReference type="AlphaFoldDB" id="A0A645INV4"/>
<comment type="caution">
    <text evidence="1">The sequence shown here is derived from an EMBL/GenBank/DDBJ whole genome shotgun (WGS) entry which is preliminary data.</text>
</comment>
<name>A0A645INV4_9ZZZZ</name>
<gene>
    <name evidence="1" type="ORF">SDC9_197649</name>
</gene>
<dbReference type="EMBL" id="VSSQ01113812">
    <property type="protein sequence ID" value="MPN50024.1"/>
    <property type="molecule type" value="Genomic_DNA"/>
</dbReference>
<organism evidence="1">
    <name type="scientific">bioreactor metagenome</name>
    <dbReference type="NCBI Taxonomy" id="1076179"/>
    <lineage>
        <taxon>unclassified sequences</taxon>
        <taxon>metagenomes</taxon>
        <taxon>ecological metagenomes</taxon>
    </lineage>
</organism>
<evidence type="ECO:0000313" key="1">
    <source>
        <dbReference type="EMBL" id="MPN50024.1"/>
    </source>
</evidence>
<proteinExistence type="predicted"/>